<dbReference type="Pfam" id="PF13861">
    <property type="entry name" value="FLgD_tudor"/>
    <property type="match status" value="1"/>
</dbReference>
<sequence>MTPITATGSMTTSTAKAGGLTSAADQEDRFMKLLVAQMKNQDPLNPMDNAQMTSQIAQINTVGGLEKLNTTVESLLAAFNGAQVQSALQLPGRSVLVEGSALSLAAGQATGGVQLAAAADTVSVDILDAAGQVVQQIALGASGAGARSFRWDGRTADGGTAPEGSYRIRVSASAGGQPVQATALTTQQVRAVSNASDGLRLDLGAGGSQPWSAIRSFL</sequence>
<comment type="function">
    <text evidence="4 5">Required for flagellar hook formation. May act as a scaffolding protein.</text>
</comment>
<evidence type="ECO:0000256" key="5">
    <source>
        <dbReference type="RuleBase" id="RU362076"/>
    </source>
</evidence>
<evidence type="ECO:0000256" key="1">
    <source>
        <dbReference type="ARBA" id="ARBA00010577"/>
    </source>
</evidence>
<comment type="caution">
    <text evidence="9">The sequence shown here is derived from an EMBL/GenBank/DDBJ whole genome shotgun (WGS) entry which is preliminary data.</text>
</comment>
<feature type="domain" description="FlgD Tudor-like" evidence="8">
    <location>
        <begin position="83"/>
        <end position="214"/>
    </location>
</feature>
<dbReference type="InterPro" id="IPR025965">
    <property type="entry name" value="FlgD/Vpr_Ig-like"/>
</dbReference>
<evidence type="ECO:0000256" key="3">
    <source>
        <dbReference type="ARBA" id="ARBA00022795"/>
    </source>
</evidence>
<dbReference type="InterPro" id="IPR025963">
    <property type="entry name" value="FLgD_Tudor"/>
</dbReference>
<evidence type="ECO:0000313" key="9">
    <source>
        <dbReference type="EMBL" id="MBL0424859.1"/>
    </source>
</evidence>
<feature type="region of interest" description="Disordered" evidence="6">
    <location>
        <begin position="1"/>
        <end position="22"/>
    </location>
</feature>
<keyword evidence="9" id="KW-0969">Cilium</keyword>
<evidence type="ECO:0000313" key="10">
    <source>
        <dbReference type="Proteomes" id="UP000622707"/>
    </source>
</evidence>
<gene>
    <name evidence="9" type="ORF">JI746_07045</name>
</gene>
<reference evidence="9 10" key="1">
    <citation type="journal article" date="2017" name="Int. J. Syst. Evol. Microbiol.">
        <title>Ramlibacter alkalitolerans sp. nov., alkali-tolerant bacterium isolated from soil of ginseng.</title>
        <authorList>
            <person name="Lee D.H."/>
            <person name="Cha C.J."/>
        </authorList>
    </citation>
    <scope>NUCLEOTIDE SEQUENCE [LARGE SCALE GENOMIC DNA]</scope>
    <source>
        <strain evidence="9 10">KACC 19305</strain>
    </source>
</reference>
<dbReference type="Gene3D" id="2.30.30.910">
    <property type="match status" value="1"/>
</dbReference>
<proteinExistence type="inferred from homology"/>
<dbReference type="Gene3D" id="2.60.40.4070">
    <property type="match status" value="1"/>
</dbReference>
<dbReference type="RefSeq" id="WP_201688087.1">
    <property type="nucleotide sequence ID" value="NZ_JAEQND010000003.1"/>
</dbReference>
<evidence type="ECO:0000256" key="6">
    <source>
        <dbReference type="SAM" id="MobiDB-lite"/>
    </source>
</evidence>
<dbReference type="InterPro" id="IPR005648">
    <property type="entry name" value="FlgD"/>
</dbReference>
<keyword evidence="9" id="KW-0966">Cell projection</keyword>
<evidence type="ECO:0000256" key="4">
    <source>
        <dbReference type="ARBA" id="ARBA00024746"/>
    </source>
</evidence>
<organism evidence="9 10">
    <name type="scientific">Ramlibacter alkalitolerans</name>
    <dbReference type="NCBI Taxonomy" id="2039631"/>
    <lineage>
        <taxon>Bacteria</taxon>
        <taxon>Pseudomonadati</taxon>
        <taxon>Pseudomonadota</taxon>
        <taxon>Betaproteobacteria</taxon>
        <taxon>Burkholderiales</taxon>
        <taxon>Comamonadaceae</taxon>
        <taxon>Ramlibacter</taxon>
    </lineage>
</organism>
<dbReference type="Proteomes" id="UP000622707">
    <property type="component" value="Unassembled WGS sequence"/>
</dbReference>
<name>A0ABS1JKU8_9BURK</name>
<dbReference type="Pfam" id="PF13860">
    <property type="entry name" value="FlgD_ig"/>
    <property type="match status" value="1"/>
</dbReference>
<keyword evidence="10" id="KW-1185">Reference proteome</keyword>
<evidence type="ECO:0000256" key="2">
    <source>
        <dbReference type="ARBA" id="ARBA00016013"/>
    </source>
</evidence>
<evidence type="ECO:0000259" key="7">
    <source>
        <dbReference type="Pfam" id="PF13860"/>
    </source>
</evidence>
<feature type="domain" description="FlgD/Vpr Ig-like" evidence="7">
    <location>
        <begin position="101"/>
        <end position="175"/>
    </location>
</feature>
<dbReference type="EMBL" id="JAEQND010000003">
    <property type="protein sequence ID" value="MBL0424859.1"/>
    <property type="molecule type" value="Genomic_DNA"/>
</dbReference>
<comment type="similarity">
    <text evidence="1 5">Belongs to the FlgD family.</text>
</comment>
<accession>A0ABS1JKU8</accession>
<protein>
    <recommendedName>
        <fullName evidence="2 5">Basal-body rod modification protein FlgD</fullName>
    </recommendedName>
</protein>
<keyword evidence="3 5" id="KW-1005">Bacterial flagellum biogenesis</keyword>
<feature type="compositionally biased region" description="Polar residues" evidence="6">
    <location>
        <begin position="1"/>
        <end position="15"/>
    </location>
</feature>
<evidence type="ECO:0000259" key="8">
    <source>
        <dbReference type="Pfam" id="PF13861"/>
    </source>
</evidence>
<dbReference type="Pfam" id="PF03963">
    <property type="entry name" value="FlgD"/>
    <property type="match status" value="1"/>
</dbReference>
<keyword evidence="9" id="KW-0282">Flagellum</keyword>